<gene>
    <name evidence="2" type="ORF">G7082_14170</name>
</gene>
<keyword evidence="1" id="KW-0812">Transmembrane</keyword>
<feature type="transmembrane region" description="Helical" evidence="1">
    <location>
        <begin position="20"/>
        <end position="41"/>
    </location>
</feature>
<dbReference type="EMBL" id="CP049887">
    <property type="protein sequence ID" value="QIL49565.1"/>
    <property type="molecule type" value="Genomic_DNA"/>
</dbReference>
<keyword evidence="1" id="KW-0472">Membrane</keyword>
<dbReference type="RefSeq" id="WP_166035850.1">
    <property type="nucleotide sequence ID" value="NZ_CP049887.1"/>
</dbReference>
<dbReference type="Proteomes" id="UP000501747">
    <property type="component" value="Chromosome"/>
</dbReference>
<evidence type="ECO:0000313" key="2">
    <source>
        <dbReference type="EMBL" id="QIL49565.1"/>
    </source>
</evidence>
<reference evidence="2 3" key="1">
    <citation type="submission" date="2020-03" db="EMBL/GenBank/DDBJ databases">
        <title>Vagococcus sp. nov., isolated from beetles.</title>
        <authorList>
            <person name="Hyun D.-W."/>
            <person name="Bae J.-W."/>
        </authorList>
    </citation>
    <scope>NUCLEOTIDE SEQUENCE [LARGE SCALE GENOMIC DNA]</scope>
    <source>
        <strain evidence="2 3">HDW17B</strain>
    </source>
</reference>
<sequence length="125" mass="14556">MKNKFLPTENTKLVRNIRLLNRIIFSFSITSLLLITTKLYINMSQRRELINMMSENEKPFTESLSPSASPVLDNSILLFILVFGVVLAFFLNYLIELSIRHFENVASLKAMKQNEQPEEEIEFLN</sequence>
<name>A0A6G8AX85_9ENTE</name>
<organism evidence="2 3">
    <name type="scientific">Vagococcus hydrophili</name>
    <dbReference type="NCBI Taxonomy" id="2714947"/>
    <lineage>
        <taxon>Bacteria</taxon>
        <taxon>Bacillati</taxon>
        <taxon>Bacillota</taxon>
        <taxon>Bacilli</taxon>
        <taxon>Lactobacillales</taxon>
        <taxon>Enterococcaceae</taxon>
        <taxon>Vagococcus</taxon>
    </lineage>
</organism>
<evidence type="ECO:0000256" key="1">
    <source>
        <dbReference type="SAM" id="Phobius"/>
    </source>
</evidence>
<protein>
    <submittedName>
        <fullName evidence="2">Uncharacterized protein</fullName>
    </submittedName>
</protein>
<keyword evidence="1" id="KW-1133">Transmembrane helix</keyword>
<dbReference type="KEGG" id="vhy:G7082_14170"/>
<evidence type="ECO:0000313" key="3">
    <source>
        <dbReference type="Proteomes" id="UP000501747"/>
    </source>
</evidence>
<feature type="transmembrane region" description="Helical" evidence="1">
    <location>
        <begin position="76"/>
        <end position="95"/>
    </location>
</feature>
<keyword evidence="3" id="KW-1185">Reference proteome</keyword>
<accession>A0A6G8AX85</accession>
<dbReference type="AlphaFoldDB" id="A0A6G8AX85"/>
<proteinExistence type="predicted"/>